<organism evidence="2 3">
    <name type="scientific">Stomoxys calcitrans</name>
    <name type="common">Stable fly</name>
    <name type="synonym">Conops calcitrans</name>
    <dbReference type="NCBI Taxonomy" id="35570"/>
    <lineage>
        <taxon>Eukaryota</taxon>
        <taxon>Metazoa</taxon>
        <taxon>Ecdysozoa</taxon>
        <taxon>Arthropoda</taxon>
        <taxon>Hexapoda</taxon>
        <taxon>Insecta</taxon>
        <taxon>Pterygota</taxon>
        <taxon>Neoptera</taxon>
        <taxon>Endopterygota</taxon>
        <taxon>Diptera</taxon>
        <taxon>Brachycera</taxon>
        <taxon>Muscomorpha</taxon>
        <taxon>Muscoidea</taxon>
        <taxon>Muscidae</taxon>
        <taxon>Stomoxys</taxon>
    </lineage>
</organism>
<evidence type="ECO:0000313" key="3">
    <source>
        <dbReference type="Proteomes" id="UP000095300"/>
    </source>
</evidence>
<dbReference type="KEGG" id="scac:106084113"/>
<protein>
    <recommendedName>
        <fullName evidence="4">Single domain-containing protein</fullName>
    </recommendedName>
</protein>
<dbReference type="EnsemblMetazoa" id="SCAU001917-RA">
    <property type="protein sequence ID" value="SCAU001917-PA"/>
    <property type="gene ID" value="SCAU001917"/>
</dbReference>
<keyword evidence="1" id="KW-0732">Signal</keyword>
<dbReference type="Proteomes" id="UP000095300">
    <property type="component" value="Unassembled WGS sequence"/>
</dbReference>
<accession>A0A1I8NTN5</accession>
<dbReference type="OrthoDB" id="7937185at2759"/>
<feature type="signal peptide" evidence="1">
    <location>
        <begin position="1"/>
        <end position="18"/>
    </location>
</feature>
<reference evidence="2" key="1">
    <citation type="submission" date="2020-05" db="UniProtKB">
        <authorList>
            <consortium name="EnsemblMetazoa"/>
        </authorList>
    </citation>
    <scope>IDENTIFICATION</scope>
    <source>
        <strain evidence="2">USDA</strain>
    </source>
</reference>
<dbReference type="AlphaFoldDB" id="A0A1I8NTN5"/>
<gene>
    <name evidence="2" type="primary">106084113</name>
</gene>
<proteinExistence type="predicted"/>
<evidence type="ECO:0000256" key="1">
    <source>
        <dbReference type="SAM" id="SignalP"/>
    </source>
</evidence>
<name>A0A1I8NTN5_STOCA</name>
<evidence type="ECO:0008006" key="4">
    <source>
        <dbReference type="Google" id="ProtNLM"/>
    </source>
</evidence>
<dbReference type="VEuPathDB" id="VectorBase:SCAU001917"/>
<feature type="chain" id="PRO_5009325466" description="Single domain-containing protein" evidence="1">
    <location>
        <begin position="19"/>
        <end position="104"/>
    </location>
</feature>
<keyword evidence="3" id="KW-1185">Reference proteome</keyword>
<evidence type="ECO:0000313" key="2">
    <source>
        <dbReference type="EnsemblMetazoa" id="SCAU001917-PA"/>
    </source>
</evidence>
<sequence>MNFLWVLSLVLAIICVQQTSVTLAVTEPVCAYRNSQDDTVFLKYLPLARRGEEYVDFGTDGKCVKKATCTDTFRTKVDECKQFPVTCSNKRRYDGVFPACCVKC</sequence>